<dbReference type="Pfam" id="PF00010">
    <property type="entry name" value="HLH"/>
    <property type="match status" value="1"/>
</dbReference>
<dbReference type="SMART" id="SM00353">
    <property type="entry name" value="HLH"/>
    <property type="match status" value="1"/>
</dbReference>
<feature type="compositionally biased region" description="Polar residues" evidence="1">
    <location>
        <begin position="371"/>
        <end position="382"/>
    </location>
</feature>
<feature type="compositionally biased region" description="Low complexity" evidence="1">
    <location>
        <begin position="139"/>
        <end position="150"/>
    </location>
</feature>
<gene>
    <name evidence="3" type="ORF">NA57DRAFT_68302</name>
</gene>
<dbReference type="PANTHER" id="PTHR46266">
    <property type="entry name" value="TRANSCRIPTION FACTOR TT8"/>
    <property type="match status" value="1"/>
</dbReference>
<proteinExistence type="predicted"/>
<feature type="region of interest" description="Disordered" evidence="1">
    <location>
        <begin position="362"/>
        <end position="392"/>
    </location>
</feature>
<feature type="region of interest" description="Disordered" evidence="1">
    <location>
        <begin position="38"/>
        <end position="171"/>
    </location>
</feature>
<feature type="compositionally biased region" description="Basic and acidic residues" evidence="1">
    <location>
        <begin position="383"/>
        <end position="392"/>
    </location>
</feature>
<dbReference type="Gene3D" id="4.10.280.10">
    <property type="entry name" value="Helix-loop-helix DNA-binding domain"/>
    <property type="match status" value="1"/>
</dbReference>
<feature type="compositionally biased region" description="Low complexity" evidence="1">
    <location>
        <begin position="38"/>
        <end position="55"/>
    </location>
</feature>
<feature type="domain" description="BHLH" evidence="2">
    <location>
        <begin position="171"/>
        <end position="222"/>
    </location>
</feature>
<feature type="compositionally biased region" description="Acidic residues" evidence="1">
    <location>
        <begin position="268"/>
        <end position="281"/>
    </location>
</feature>
<feature type="region of interest" description="Disordered" evidence="1">
    <location>
        <begin position="1"/>
        <end position="22"/>
    </location>
</feature>
<feature type="compositionally biased region" description="Polar residues" evidence="1">
    <location>
        <begin position="125"/>
        <end position="138"/>
    </location>
</feature>
<dbReference type="GO" id="GO:0046983">
    <property type="term" value="F:protein dimerization activity"/>
    <property type="evidence" value="ECO:0007669"/>
    <property type="project" value="InterPro"/>
</dbReference>
<dbReference type="PANTHER" id="PTHR46266:SF4">
    <property type="entry name" value="TRANSCRIPTION FACTOR TT8"/>
    <property type="match status" value="1"/>
</dbReference>
<evidence type="ECO:0000259" key="2">
    <source>
        <dbReference type="PROSITE" id="PS50888"/>
    </source>
</evidence>
<dbReference type="PROSITE" id="PS50888">
    <property type="entry name" value="BHLH"/>
    <property type="match status" value="1"/>
</dbReference>
<comment type="caution">
    <text evidence="3">The sequence shown here is derived from an EMBL/GenBank/DDBJ whole genome shotgun (WGS) entry which is preliminary data.</text>
</comment>
<evidence type="ECO:0000313" key="4">
    <source>
        <dbReference type="Proteomes" id="UP000799772"/>
    </source>
</evidence>
<feature type="compositionally biased region" description="Polar residues" evidence="1">
    <location>
        <begin position="297"/>
        <end position="307"/>
    </location>
</feature>
<dbReference type="AlphaFoldDB" id="A0A9P4M4X7"/>
<keyword evidence="4" id="KW-1185">Reference proteome</keyword>
<evidence type="ECO:0000256" key="1">
    <source>
        <dbReference type="SAM" id="MobiDB-lite"/>
    </source>
</evidence>
<feature type="region of interest" description="Disordered" evidence="1">
    <location>
        <begin position="237"/>
        <end position="334"/>
    </location>
</feature>
<protein>
    <submittedName>
        <fullName evidence="3">HLH-domain-containing protein</fullName>
    </submittedName>
</protein>
<dbReference type="InterPro" id="IPR011598">
    <property type="entry name" value="bHLH_dom"/>
</dbReference>
<dbReference type="OrthoDB" id="690068at2759"/>
<sequence>MANLPPTPAPSTDIAGKPNALSAQLDTIQLPPAAINSARASISSSSTTSANSDSSYRPLSPASPEARSSQKALDKSQPSTSARKRSSAAAEIGANNGEDYALPPPPTRSRKIIQMKPQTAKGKVQEQQPSTPMSNSPTKGATAPPANGNAGATGGKKKQPTASTAAGRKIARKTAHSLIERRRRSKMNEEFGVLKDMIPACSGQDMHKLAILQASIEYMRYLEICVAELKAAHKNCKPSSASDRLENLTTLPPPSVTTTTRTTPNVDGDYEDSEASDDEMSEAPPAQPVAFQDRRYTSSTATQSRPSISPAILPSATQSPLFSRPGTSANQSLSTLPSPAFLAQQQQYPPRLPSLSLASPEIQAQRGQGPLSASSVDISARGNSRELTTEDHEATASALLMLNTDRRAWSGRGMSVKDLLSTQ</sequence>
<reference evidence="3" key="1">
    <citation type="journal article" date="2020" name="Stud. Mycol.">
        <title>101 Dothideomycetes genomes: a test case for predicting lifestyles and emergence of pathogens.</title>
        <authorList>
            <person name="Haridas S."/>
            <person name="Albert R."/>
            <person name="Binder M."/>
            <person name="Bloem J."/>
            <person name="Labutti K."/>
            <person name="Salamov A."/>
            <person name="Andreopoulos B."/>
            <person name="Baker S."/>
            <person name="Barry K."/>
            <person name="Bills G."/>
            <person name="Bluhm B."/>
            <person name="Cannon C."/>
            <person name="Castanera R."/>
            <person name="Culley D."/>
            <person name="Daum C."/>
            <person name="Ezra D."/>
            <person name="Gonzalez J."/>
            <person name="Henrissat B."/>
            <person name="Kuo A."/>
            <person name="Liang C."/>
            <person name="Lipzen A."/>
            <person name="Lutzoni F."/>
            <person name="Magnuson J."/>
            <person name="Mondo S."/>
            <person name="Nolan M."/>
            <person name="Ohm R."/>
            <person name="Pangilinan J."/>
            <person name="Park H.-J."/>
            <person name="Ramirez L."/>
            <person name="Alfaro M."/>
            <person name="Sun H."/>
            <person name="Tritt A."/>
            <person name="Yoshinaga Y."/>
            <person name="Zwiers L.-H."/>
            <person name="Turgeon B."/>
            <person name="Goodwin S."/>
            <person name="Spatafora J."/>
            <person name="Crous P."/>
            <person name="Grigoriev I."/>
        </authorList>
    </citation>
    <scope>NUCLEOTIDE SEQUENCE</scope>
    <source>
        <strain evidence="3">CBS 133067</strain>
    </source>
</reference>
<dbReference type="InterPro" id="IPR036638">
    <property type="entry name" value="HLH_DNA-bd_sf"/>
</dbReference>
<dbReference type="SUPFAM" id="SSF47459">
    <property type="entry name" value="HLH, helix-loop-helix DNA-binding domain"/>
    <property type="match status" value="1"/>
</dbReference>
<feature type="compositionally biased region" description="Polar residues" evidence="1">
    <location>
        <begin position="315"/>
        <end position="334"/>
    </location>
</feature>
<accession>A0A9P4M4X7</accession>
<name>A0A9P4M4X7_9PEZI</name>
<organism evidence="3 4">
    <name type="scientific">Rhizodiscina lignyota</name>
    <dbReference type="NCBI Taxonomy" id="1504668"/>
    <lineage>
        <taxon>Eukaryota</taxon>
        <taxon>Fungi</taxon>
        <taxon>Dikarya</taxon>
        <taxon>Ascomycota</taxon>
        <taxon>Pezizomycotina</taxon>
        <taxon>Dothideomycetes</taxon>
        <taxon>Pleosporomycetidae</taxon>
        <taxon>Aulographales</taxon>
        <taxon>Rhizodiscinaceae</taxon>
        <taxon>Rhizodiscina</taxon>
    </lineage>
</organism>
<evidence type="ECO:0000313" key="3">
    <source>
        <dbReference type="EMBL" id="KAF2094722.1"/>
    </source>
</evidence>
<dbReference type="Proteomes" id="UP000799772">
    <property type="component" value="Unassembled WGS sequence"/>
</dbReference>
<dbReference type="EMBL" id="ML978133">
    <property type="protein sequence ID" value="KAF2094722.1"/>
    <property type="molecule type" value="Genomic_DNA"/>
</dbReference>